<name>A0A918UZU4_9ACTN</name>
<dbReference type="Proteomes" id="UP000630936">
    <property type="component" value="Unassembled WGS sequence"/>
</dbReference>
<accession>A0A918UZU4</accession>
<feature type="region of interest" description="Disordered" evidence="2">
    <location>
        <begin position="51"/>
        <end position="102"/>
    </location>
</feature>
<dbReference type="AlphaFoldDB" id="A0A918UZU4"/>
<dbReference type="SUPFAM" id="SSF55973">
    <property type="entry name" value="S-adenosylmethionine synthetase"/>
    <property type="match status" value="1"/>
</dbReference>
<evidence type="ECO:0000256" key="1">
    <source>
        <dbReference type="ARBA" id="ARBA00022723"/>
    </source>
</evidence>
<reference evidence="3" key="1">
    <citation type="journal article" date="2014" name="Int. J. Syst. Evol. Microbiol.">
        <title>Complete genome sequence of Corynebacterium casei LMG S-19264T (=DSM 44701T), isolated from a smear-ripened cheese.</title>
        <authorList>
            <consortium name="US DOE Joint Genome Institute (JGI-PGF)"/>
            <person name="Walter F."/>
            <person name="Albersmeier A."/>
            <person name="Kalinowski J."/>
            <person name="Ruckert C."/>
        </authorList>
    </citation>
    <scope>NUCLEOTIDE SEQUENCE</scope>
    <source>
        <strain evidence="3">JCM 4988</strain>
    </source>
</reference>
<dbReference type="GO" id="GO:0006556">
    <property type="term" value="P:S-adenosylmethionine biosynthetic process"/>
    <property type="evidence" value="ECO:0007669"/>
    <property type="project" value="InterPro"/>
</dbReference>
<reference evidence="3" key="2">
    <citation type="submission" date="2020-09" db="EMBL/GenBank/DDBJ databases">
        <authorList>
            <person name="Sun Q."/>
            <person name="Ohkuma M."/>
        </authorList>
    </citation>
    <scope>NUCLEOTIDE SEQUENCE</scope>
    <source>
        <strain evidence="3">JCM 4988</strain>
    </source>
</reference>
<dbReference type="GO" id="GO:0004478">
    <property type="term" value="F:methionine adenosyltransferase activity"/>
    <property type="evidence" value="ECO:0007669"/>
    <property type="project" value="InterPro"/>
</dbReference>
<protein>
    <submittedName>
        <fullName evidence="3">Uncharacterized protein</fullName>
    </submittedName>
</protein>
<dbReference type="GO" id="GO:0046872">
    <property type="term" value="F:metal ion binding"/>
    <property type="evidence" value="ECO:0007669"/>
    <property type="project" value="UniProtKB-KW"/>
</dbReference>
<feature type="compositionally biased region" description="Pro residues" evidence="2">
    <location>
        <begin position="83"/>
        <end position="93"/>
    </location>
</feature>
<organism evidence="3 4">
    <name type="scientific">Streptomyces inusitatus</name>
    <dbReference type="NCBI Taxonomy" id="68221"/>
    <lineage>
        <taxon>Bacteria</taxon>
        <taxon>Bacillati</taxon>
        <taxon>Actinomycetota</taxon>
        <taxon>Actinomycetes</taxon>
        <taxon>Kitasatosporales</taxon>
        <taxon>Streptomycetaceae</taxon>
        <taxon>Streptomyces</taxon>
    </lineage>
</organism>
<keyword evidence="4" id="KW-1185">Reference proteome</keyword>
<sequence>MTRTAGGLRRRFIRPAPAARRTGQARISGEVTTKAHADLPTLVREKILEIGYDSSKSAGTGPRTIRAPTARPRSPSSTSAAEPPLPARPPCRFPRPDPRFKE</sequence>
<comment type="caution">
    <text evidence="3">The sequence shown here is derived from an EMBL/GenBank/DDBJ whole genome shotgun (WGS) entry which is preliminary data.</text>
</comment>
<dbReference type="InterPro" id="IPR022636">
    <property type="entry name" value="S-AdoMet_synthetase_sfam"/>
</dbReference>
<proteinExistence type="predicted"/>
<evidence type="ECO:0000313" key="3">
    <source>
        <dbReference type="EMBL" id="GGZ50488.1"/>
    </source>
</evidence>
<keyword evidence="1" id="KW-0479">Metal-binding</keyword>
<feature type="compositionally biased region" description="Low complexity" evidence="2">
    <location>
        <begin position="60"/>
        <end position="82"/>
    </location>
</feature>
<gene>
    <name evidence="3" type="ORF">GCM10010387_50860</name>
</gene>
<evidence type="ECO:0000256" key="2">
    <source>
        <dbReference type="SAM" id="MobiDB-lite"/>
    </source>
</evidence>
<evidence type="ECO:0000313" key="4">
    <source>
        <dbReference type="Proteomes" id="UP000630936"/>
    </source>
</evidence>
<dbReference type="EMBL" id="BMWG01000020">
    <property type="protein sequence ID" value="GGZ50488.1"/>
    <property type="molecule type" value="Genomic_DNA"/>
</dbReference>
<dbReference type="Gene3D" id="3.30.300.10">
    <property type="match status" value="1"/>
</dbReference>